<reference evidence="2 3" key="1">
    <citation type="submission" date="2019-03" db="EMBL/GenBank/DDBJ databases">
        <title>First draft genome of Liparis tanakae, snailfish: a comprehensive survey of snailfish specific genes.</title>
        <authorList>
            <person name="Kim W."/>
            <person name="Song I."/>
            <person name="Jeong J.-H."/>
            <person name="Kim D."/>
            <person name="Kim S."/>
            <person name="Ryu S."/>
            <person name="Song J.Y."/>
            <person name="Lee S.K."/>
        </authorList>
    </citation>
    <scope>NUCLEOTIDE SEQUENCE [LARGE SCALE GENOMIC DNA]</scope>
    <source>
        <tissue evidence="2">Muscle</tissue>
    </source>
</reference>
<keyword evidence="3" id="KW-1185">Reference proteome</keyword>
<dbReference type="OrthoDB" id="10592524at2759"/>
<gene>
    <name evidence="2" type="ORF">EYF80_034452</name>
</gene>
<accession>A0A4Z2GQ21</accession>
<dbReference type="EMBL" id="SRLO01000459">
    <property type="protein sequence ID" value="TNN55320.1"/>
    <property type="molecule type" value="Genomic_DNA"/>
</dbReference>
<evidence type="ECO:0000313" key="2">
    <source>
        <dbReference type="EMBL" id="TNN55320.1"/>
    </source>
</evidence>
<sequence length="119" mass="13602">MAFFTLFKDHLHTQHRPGRCSLQSLHLSVRQPELMDLSADRQTACCQLCSVQPDNAAQCTSRLFPKKDILEQARSDTESNNSRSRANEHDLVHSESDHQRPIQGFGQCMRLTGHTNRLM</sequence>
<dbReference type="Proteomes" id="UP000314294">
    <property type="component" value="Unassembled WGS sequence"/>
</dbReference>
<evidence type="ECO:0000256" key="1">
    <source>
        <dbReference type="SAM" id="MobiDB-lite"/>
    </source>
</evidence>
<comment type="caution">
    <text evidence="2">The sequence shown here is derived from an EMBL/GenBank/DDBJ whole genome shotgun (WGS) entry which is preliminary data.</text>
</comment>
<feature type="compositionally biased region" description="Basic and acidic residues" evidence="1">
    <location>
        <begin position="85"/>
        <end position="100"/>
    </location>
</feature>
<feature type="region of interest" description="Disordered" evidence="1">
    <location>
        <begin position="70"/>
        <end position="100"/>
    </location>
</feature>
<organism evidence="2 3">
    <name type="scientific">Liparis tanakae</name>
    <name type="common">Tanaka's snailfish</name>
    <dbReference type="NCBI Taxonomy" id="230148"/>
    <lineage>
        <taxon>Eukaryota</taxon>
        <taxon>Metazoa</taxon>
        <taxon>Chordata</taxon>
        <taxon>Craniata</taxon>
        <taxon>Vertebrata</taxon>
        <taxon>Euteleostomi</taxon>
        <taxon>Actinopterygii</taxon>
        <taxon>Neopterygii</taxon>
        <taxon>Teleostei</taxon>
        <taxon>Neoteleostei</taxon>
        <taxon>Acanthomorphata</taxon>
        <taxon>Eupercaria</taxon>
        <taxon>Perciformes</taxon>
        <taxon>Cottioidei</taxon>
        <taxon>Cottales</taxon>
        <taxon>Liparidae</taxon>
        <taxon>Liparis</taxon>
    </lineage>
</organism>
<dbReference type="AlphaFoldDB" id="A0A4Z2GQ21"/>
<proteinExistence type="predicted"/>
<evidence type="ECO:0000313" key="3">
    <source>
        <dbReference type="Proteomes" id="UP000314294"/>
    </source>
</evidence>
<protein>
    <submittedName>
        <fullName evidence="2">Uncharacterized protein</fullName>
    </submittedName>
</protein>
<name>A0A4Z2GQ21_9TELE</name>